<feature type="transmembrane region" description="Helical" evidence="11">
    <location>
        <begin position="210"/>
        <end position="233"/>
    </location>
</feature>
<keyword evidence="7" id="KW-0448">Lipopolysaccharide biosynthesis</keyword>
<evidence type="ECO:0000313" key="13">
    <source>
        <dbReference type="EMBL" id="XBH06467.1"/>
    </source>
</evidence>
<keyword evidence="3" id="KW-0444">Lipid biosynthesis</keyword>
<feature type="transmembrane region" description="Helical" evidence="11">
    <location>
        <begin position="120"/>
        <end position="137"/>
    </location>
</feature>
<dbReference type="InterPro" id="IPR037185">
    <property type="entry name" value="EmrE-like"/>
</dbReference>
<evidence type="ECO:0000256" key="6">
    <source>
        <dbReference type="ARBA" id="ARBA00022692"/>
    </source>
</evidence>
<gene>
    <name evidence="13" type="ORF">V5E97_10640</name>
</gene>
<feature type="domain" description="EamA" evidence="12">
    <location>
        <begin position="149"/>
        <end position="282"/>
    </location>
</feature>
<feature type="transmembrane region" description="Helical" evidence="11">
    <location>
        <begin position="266"/>
        <end position="284"/>
    </location>
</feature>
<feature type="transmembrane region" description="Helical" evidence="11">
    <location>
        <begin position="149"/>
        <end position="166"/>
    </location>
</feature>
<evidence type="ECO:0000256" key="7">
    <source>
        <dbReference type="ARBA" id="ARBA00022985"/>
    </source>
</evidence>
<evidence type="ECO:0000256" key="9">
    <source>
        <dbReference type="ARBA" id="ARBA00023098"/>
    </source>
</evidence>
<dbReference type="PANTHER" id="PTHR30561:SF9">
    <property type="entry name" value="4-AMINO-4-DEOXY-L-ARABINOSE-PHOSPHOUNDECAPRENOL FLIPPASE SUBUNIT ARNF-RELATED"/>
    <property type="match status" value="1"/>
</dbReference>
<evidence type="ECO:0000256" key="4">
    <source>
        <dbReference type="ARBA" id="ARBA00022519"/>
    </source>
</evidence>
<dbReference type="SUPFAM" id="SSF103481">
    <property type="entry name" value="Multidrug resistance efflux transporter EmrE"/>
    <property type="match status" value="2"/>
</dbReference>
<evidence type="ECO:0000256" key="5">
    <source>
        <dbReference type="ARBA" id="ARBA00022556"/>
    </source>
</evidence>
<accession>A0AAU7CNH6</accession>
<dbReference type="InterPro" id="IPR000390">
    <property type="entry name" value="Small_drug/metabolite_transptr"/>
</dbReference>
<feature type="domain" description="EamA" evidence="12">
    <location>
        <begin position="5"/>
        <end position="135"/>
    </location>
</feature>
<dbReference type="InterPro" id="IPR000620">
    <property type="entry name" value="EamA_dom"/>
</dbReference>
<feature type="transmembrane region" description="Helical" evidence="11">
    <location>
        <begin position="92"/>
        <end position="113"/>
    </location>
</feature>
<keyword evidence="9" id="KW-0443">Lipid metabolism</keyword>
<protein>
    <submittedName>
        <fullName evidence="13">DMT family transporter</fullName>
    </submittedName>
</protein>
<dbReference type="AlphaFoldDB" id="A0AAU7CNH6"/>
<keyword evidence="10 11" id="KW-0472">Membrane</keyword>
<keyword evidence="4" id="KW-0997">Cell inner membrane</keyword>
<sequence>MTLTALGLILAAAVLHALWNLLAKQAGGGVILVWLYGTTSAVLLTPIAIALAIIDRPALSLTGLSYTLASVLIHVAYFVVLQRGYKVGDLSLIYPLARGTGPVLSMIAAIVLLGERPTTLALLGAILIAMGVFALAAPARGPTGVTKQAVALGLLTGVLIAAYTICDKQAVSRYRVPPLIQQWGTSVGLAAVLAPLAIRRRAEVRHCWTHHWRAAIAIGVLVPTAYILVLAAMSFTPVSYIAPAREVSILIATLMGTHLLSERQSFMRIVAAATMVVGLAALAMG</sequence>
<evidence type="ECO:0000256" key="3">
    <source>
        <dbReference type="ARBA" id="ARBA00022516"/>
    </source>
</evidence>
<feature type="transmembrane region" description="Helical" evidence="11">
    <location>
        <begin position="61"/>
        <end position="80"/>
    </location>
</feature>
<keyword evidence="5" id="KW-0441">Lipid A biosynthesis</keyword>
<feature type="transmembrane region" description="Helical" evidence="11">
    <location>
        <begin position="33"/>
        <end position="54"/>
    </location>
</feature>
<dbReference type="Pfam" id="PF00892">
    <property type="entry name" value="EamA"/>
    <property type="match status" value="2"/>
</dbReference>
<dbReference type="RefSeq" id="WP_406699317.1">
    <property type="nucleotide sequence ID" value="NZ_CP155447.1"/>
</dbReference>
<evidence type="ECO:0000256" key="2">
    <source>
        <dbReference type="ARBA" id="ARBA00022475"/>
    </source>
</evidence>
<keyword evidence="8 11" id="KW-1133">Transmembrane helix</keyword>
<keyword evidence="2" id="KW-1003">Cell membrane</keyword>
<name>A0AAU7CNH6_9BACT</name>
<dbReference type="PANTHER" id="PTHR30561">
    <property type="entry name" value="SMR FAMILY PROTON-DEPENDENT DRUG EFFLUX TRANSPORTER SUGE"/>
    <property type="match status" value="1"/>
</dbReference>
<dbReference type="Gene3D" id="1.10.3730.20">
    <property type="match status" value="2"/>
</dbReference>
<evidence type="ECO:0000256" key="11">
    <source>
        <dbReference type="SAM" id="Phobius"/>
    </source>
</evidence>
<dbReference type="GO" id="GO:0009103">
    <property type="term" value="P:lipopolysaccharide biosynthetic process"/>
    <property type="evidence" value="ECO:0007669"/>
    <property type="project" value="UniProtKB-KW"/>
</dbReference>
<keyword evidence="6 11" id="KW-0812">Transmembrane</keyword>
<evidence type="ECO:0000259" key="12">
    <source>
        <dbReference type="Pfam" id="PF00892"/>
    </source>
</evidence>
<dbReference type="GO" id="GO:0009245">
    <property type="term" value="P:lipid A biosynthetic process"/>
    <property type="evidence" value="ECO:0007669"/>
    <property type="project" value="UniProtKB-KW"/>
</dbReference>
<evidence type="ECO:0000256" key="8">
    <source>
        <dbReference type="ARBA" id="ARBA00022989"/>
    </source>
</evidence>
<organism evidence="13">
    <name type="scientific">Singulisphaera sp. Ch08</name>
    <dbReference type="NCBI Taxonomy" id="3120278"/>
    <lineage>
        <taxon>Bacteria</taxon>
        <taxon>Pseudomonadati</taxon>
        <taxon>Planctomycetota</taxon>
        <taxon>Planctomycetia</taxon>
        <taxon>Isosphaerales</taxon>
        <taxon>Isosphaeraceae</taxon>
        <taxon>Singulisphaera</taxon>
    </lineage>
</organism>
<reference evidence="13" key="1">
    <citation type="submission" date="2024-05" db="EMBL/GenBank/DDBJ databases">
        <title>Planctomycetes of the genus Singulisphaera possess chitinolytic capabilities.</title>
        <authorList>
            <person name="Ivanova A."/>
        </authorList>
    </citation>
    <scope>NUCLEOTIDE SEQUENCE</scope>
    <source>
        <strain evidence="13">Ch08T</strain>
    </source>
</reference>
<comment type="subcellular location">
    <subcellularLocation>
        <location evidence="1">Cell membrane</location>
        <topology evidence="1">Multi-pass membrane protein</topology>
    </subcellularLocation>
</comment>
<dbReference type="GO" id="GO:0022857">
    <property type="term" value="F:transmembrane transporter activity"/>
    <property type="evidence" value="ECO:0007669"/>
    <property type="project" value="InterPro"/>
</dbReference>
<proteinExistence type="predicted"/>
<evidence type="ECO:0000256" key="1">
    <source>
        <dbReference type="ARBA" id="ARBA00004651"/>
    </source>
</evidence>
<dbReference type="EMBL" id="CP155447">
    <property type="protein sequence ID" value="XBH06467.1"/>
    <property type="molecule type" value="Genomic_DNA"/>
</dbReference>
<dbReference type="GO" id="GO:0005886">
    <property type="term" value="C:plasma membrane"/>
    <property type="evidence" value="ECO:0007669"/>
    <property type="project" value="UniProtKB-SubCell"/>
</dbReference>
<evidence type="ECO:0000256" key="10">
    <source>
        <dbReference type="ARBA" id="ARBA00023136"/>
    </source>
</evidence>